<keyword evidence="2" id="KW-1133">Transmembrane helix</keyword>
<name>A0ABN9SJA0_9DINO</name>
<feature type="transmembrane region" description="Helical" evidence="2">
    <location>
        <begin position="6"/>
        <end position="27"/>
    </location>
</feature>
<dbReference type="Proteomes" id="UP001189429">
    <property type="component" value="Unassembled WGS sequence"/>
</dbReference>
<sequence length="276" mass="29719">MVLVLVLVVILVVVLVVDVVVVGVVAPRRWRGPRRYRAFTRLLLPARQAVRPLGAAELARLVQDIYAGLVVEVASSGSRPRSFPDMVHAIAARRWGLRAAVSQRCWCLVYSVDRLKSSHLFAGLFGRLLDESMDRLDLHYLLRAWQFVVPSASRPGIGAAQAIHLVRRLLEQEEVQSLISQRLSSGEPRRAVRGHEAAGQAALMQQATLMRLDAEMTPPGGGPEVPLDPLRFVSAVVDEFSRAAAVPHGDPAGGGEPASPSAEGVSAAGGAEERSA</sequence>
<reference evidence="3" key="1">
    <citation type="submission" date="2023-10" db="EMBL/GenBank/DDBJ databases">
        <authorList>
            <person name="Chen Y."/>
            <person name="Shah S."/>
            <person name="Dougan E. K."/>
            <person name="Thang M."/>
            <person name="Chan C."/>
        </authorList>
    </citation>
    <scope>NUCLEOTIDE SEQUENCE [LARGE SCALE GENOMIC DNA]</scope>
</reference>
<feature type="region of interest" description="Disordered" evidence="1">
    <location>
        <begin position="244"/>
        <end position="276"/>
    </location>
</feature>
<gene>
    <name evidence="3" type="ORF">PCOR1329_LOCUS30079</name>
</gene>
<dbReference type="EMBL" id="CAUYUJ010011469">
    <property type="protein sequence ID" value="CAK0831828.1"/>
    <property type="molecule type" value="Genomic_DNA"/>
</dbReference>
<comment type="caution">
    <text evidence="3">The sequence shown here is derived from an EMBL/GenBank/DDBJ whole genome shotgun (WGS) entry which is preliminary data.</text>
</comment>
<evidence type="ECO:0000313" key="4">
    <source>
        <dbReference type="Proteomes" id="UP001189429"/>
    </source>
</evidence>
<keyword evidence="4" id="KW-1185">Reference proteome</keyword>
<feature type="compositionally biased region" description="Low complexity" evidence="1">
    <location>
        <begin position="257"/>
        <end position="270"/>
    </location>
</feature>
<keyword evidence="2" id="KW-0812">Transmembrane</keyword>
<evidence type="ECO:0000256" key="1">
    <source>
        <dbReference type="SAM" id="MobiDB-lite"/>
    </source>
</evidence>
<protein>
    <submittedName>
        <fullName evidence="3">Uncharacterized protein</fullName>
    </submittedName>
</protein>
<evidence type="ECO:0000313" key="3">
    <source>
        <dbReference type="EMBL" id="CAK0831828.1"/>
    </source>
</evidence>
<proteinExistence type="predicted"/>
<organism evidence="3 4">
    <name type="scientific">Prorocentrum cordatum</name>
    <dbReference type="NCBI Taxonomy" id="2364126"/>
    <lineage>
        <taxon>Eukaryota</taxon>
        <taxon>Sar</taxon>
        <taxon>Alveolata</taxon>
        <taxon>Dinophyceae</taxon>
        <taxon>Prorocentrales</taxon>
        <taxon>Prorocentraceae</taxon>
        <taxon>Prorocentrum</taxon>
    </lineage>
</organism>
<accession>A0ABN9SJA0</accession>
<keyword evidence="2" id="KW-0472">Membrane</keyword>
<evidence type="ECO:0000256" key="2">
    <source>
        <dbReference type="SAM" id="Phobius"/>
    </source>
</evidence>
<feature type="non-terminal residue" evidence="3">
    <location>
        <position position="276"/>
    </location>
</feature>